<feature type="transmembrane region" description="Helical" evidence="18">
    <location>
        <begin position="305"/>
        <end position="325"/>
    </location>
</feature>
<protein>
    <recommendedName>
        <fullName evidence="2">Vasopressin V2 receptor</fullName>
    </recommendedName>
    <alternativeName>
        <fullName evidence="13">AVPR V2</fullName>
    </alternativeName>
    <alternativeName>
        <fullName evidence="15">Antidiuretic hormone receptor</fullName>
    </alternativeName>
    <alternativeName>
        <fullName evidence="14">Renal-type arginine vasopressin receptor</fullName>
    </alternativeName>
</protein>
<evidence type="ECO:0000256" key="9">
    <source>
        <dbReference type="ARBA" id="ARBA00023170"/>
    </source>
</evidence>
<keyword evidence="3" id="KW-1003">Cell membrane</keyword>
<dbReference type="GO" id="GO:0042277">
    <property type="term" value="F:peptide binding"/>
    <property type="evidence" value="ECO:0007669"/>
    <property type="project" value="TreeGrafter"/>
</dbReference>
<evidence type="ECO:0000256" key="8">
    <source>
        <dbReference type="ARBA" id="ARBA00023139"/>
    </source>
</evidence>
<dbReference type="GO" id="GO:0032870">
    <property type="term" value="P:cellular response to hormone stimulus"/>
    <property type="evidence" value="ECO:0007669"/>
    <property type="project" value="TreeGrafter"/>
</dbReference>
<keyword evidence="6 18" id="KW-0297">G-protein coupled receptor</keyword>
<keyword evidence="9 18" id="KW-0675">Receptor</keyword>
<dbReference type="GO" id="GO:0001992">
    <property type="term" value="P:regulation of systemic arterial blood pressure by vasopressin"/>
    <property type="evidence" value="ECO:0007669"/>
    <property type="project" value="TreeGrafter"/>
</dbReference>
<evidence type="ECO:0000256" key="14">
    <source>
        <dbReference type="ARBA" id="ARBA00031479"/>
    </source>
</evidence>
<organism evidence="20">
    <name type="scientific">Neoceratodus forsteri</name>
    <name type="common">Australian lungfish</name>
    <name type="synonym">Ceratodus forsteri</name>
    <dbReference type="NCBI Taxonomy" id="7892"/>
    <lineage>
        <taxon>Eukaryota</taxon>
        <taxon>Metazoa</taxon>
        <taxon>Chordata</taxon>
        <taxon>Craniata</taxon>
        <taxon>Vertebrata</taxon>
        <taxon>Euteleostomi</taxon>
        <taxon>Dipnomorpha</taxon>
        <taxon>Ceratodontiformes</taxon>
        <taxon>Ceratodontoidei</taxon>
        <taxon>Ceratodontidae</taxon>
        <taxon>Neoceratodus</taxon>
    </lineage>
</organism>
<evidence type="ECO:0000256" key="1">
    <source>
        <dbReference type="ARBA" id="ARBA00004651"/>
    </source>
</evidence>
<dbReference type="EMBL" id="AB547129">
    <property type="protein sequence ID" value="BAI77458.1"/>
    <property type="molecule type" value="mRNA"/>
</dbReference>
<name>D3KYT4_NEOFS</name>
<feature type="transmembrane region" description="Helical" evidence="18">
    <location>
        <begin position="156"/>
        <end position="178"/>
    </location>
</feature>
<evidence type="ECO:0000256" key="12">
    <source>
        <dbReference type="ARBA" id="ARBA00023288"/>
    </source>
</evidence>
<evidence type="ECO:0000256" key="10">
    <source>
        <dbReference type="ARBA" id="ARBA00023180"/>
    </source>
</evidence>
<evidence type="ECO:0000256" key="16">
    <source>
        <dbReference type="ARBA" id="ARBA00045632"/>
    </source>
</evidence>
<dbReference type="PROSITE" id="PS00237">
    <property type="entry name" value="G_PROTEIN_RECEP_F1_1"/>
    <property type="match status" value="1"/>
</dbReference>
<keyword evidence="4 18" id="KW-0812">Transmembrane</keyword>
<dbReference type="AlphaFoldDB" id="D3KYT4"/>
<dbReference type="GO" id="GO:0005000">
    <property type="term" value="F:vasopressin receptor activity"/>
    <property type="evidence" value="ECO:0007669"/>
    <property type="project" value="InterPro"/>
</dbReference>
<dbReference type="Pfam" id="PF00001">
    <property type="entry name" value="7tm_1"/>
    <property type="match status" value="1"/>
</dbReference>
<evidence type="ECO:0000256" key="18">
    <source>
        <dbReference type="RuleBase" id="RU046427"/>
    </source>
</evidence>
<evidence type="ECO:0000259" key="19">
    <source>
        <dbReference type="PROSITE" id="PS50262"/>
    </source>
</evidence>
<dbReference type="CDD" id="cd15388">
    <property type="entry name" value="7tmA_V2R"/>
    <property type="match status" value="1"/>
</dbReference>
<comment type="subunit">
    <text evidence="17">Interacts with ARRDC4. Identified in a complex containing at least ARRDC4, V2R and HGS. Interacts with TMEM147.</text>
</comment>
<accession>D3KYT4</accession>
<dbReference type="SUPFAM" id="SSF81321">
    <property type="entry name" value="Family A G protein-coupled receptor-like"/>
    <property type="match status" value="1"/>
</dbReference>
<proteinExistence type="evidence at transcript level"/>
<evidence type="ECO:0000256" key="5">
    <source>
        <dbReference type="ARBA" id="ARBA00022989"/>
    </source>
</evidence>
<dbReference type="PANTHER" id="PTHR24241">
    <property type="entry name" value="NEUROPEPTIDE RECEPTOR-RELATED G-PROTEIN COUPLED RECEPTOR"/>
    <property type="match status" value="1"/>
</dbReference>
<dbReference type="GO" id="GO:0005886">
    <property type="term" value="C:plasma membrane"/>
    <property type="evidence" value="ECO:0007669"/>
    <property type="project" value="UniProtKB-SubCell"/>
</dbReference>
<dbReference type="PROSITE" id="PS50262">
    <property type="entry name" value="G_PROTEIN_RECEP_F1_2"/>
    <property type="match status" value="1"/>
</dbReference>
<evidence type="ECO:0000256" key="6">
    <source>
        <dbReference type="ARBA" id="ARBA00023040"/>
    </source>
</evidence>
<feature type="transmembrane region" description="Helical" evidence="18">
    <location>
        <begin position="78"/>
        <end position="98"/>
    </location>
</feature>
<evidence type="ECO:0000313" key="20">
    <source>
        <dbReference type="EMBL" id="BAI77458.1"/>
    </source>
</evidence>
<feature type="transmembrane region" description="Helical" evidence="18">
    <location>
        <begin position="118"/>
        <end position="136"/>
    </location>
</feature>
<dbReference type="InterPro" id="IPR001817">
    <property type="entry name" value="Vasoprsn_rcpt"/>
</dbReference>
<evidence type="ECO:0000256" key="11">
    <source>
        <dbReference type="ARBA" id="ARBA00023224"/>
    </source>
</evidence>
<feature type="transmembrane region" description="Helical" evidence="18">
    <location>
        <begin position="203"/>
        <end position="227"/>
    </location>
</feature>
<evidence type="ECO:0000256" key="15">
    <source>
        <dbReference type="ARBA" id="ARBA00032198"/>
    </source>
</evidence>
<evidence type="ECO:0000256" key="4">
    <source>
        <dbReference type="ARBA" id="ARBA00022692"/>
    </source>
</evidence>
<keyword evidence="8" id="KW-0564">Palmitate</keyword>
<keyword evidence="11 18" id="KW-0807">Transducer</keyword>
<dbReference type="PRINTS" id="PR00896">
    <property type="entry name" value="VASOPRESSINR"/>
</dbReference>
<keyword evidence="5 18" id="KW-1133">Transmembrane helix</keyword>
<feature type="transmembrane region" description="Helical" evidence="18">
    <location>
        <begin position="273"/>
        <end position="293"/>
    </location>
</feature>
<feature type="domain" description="G-protein coupled receptors family 1 profile" evidence="19">
    <location>
        <begin position="57"/>
        <end position="325"/>
    </location>
</feature>
<gene>
    <name evidence="20" type="primary">V2R</name>
</gene>
<comment type="function">
    <text evidence="16">Receptor for arginine vasopressin. The activity of this receptor is mediated by G proteins which activate adenylate cyclase. Involved in renal water reabsorption.</text>
</comment>
<evidence type="ECO:0000256" key="3">
    <source>
        <dbReference type="ARBA" id="ARBA00022475"/>
    </source>
</evidence>
<dbReference type="InterPro" id="IPR000161">
    <property type="entry name" value="Vprsn_rcpt_V2"/>
</dbReference>
<dbReference type="GO" id="GO:0045907">
    <property type="term" value="P:positive regulation of vasoconstriction"/>
    <property type="evidence" value="ECO:0007669"/>
    <property type="project" value="TreeGrafter"/>
</dbReference>
<dbReference type="Gene3D" id="1.20.1070.10">
    <property type="entry name" value="Rhodopsin 7-helix transmembrane proteins"/>
    <property type="match status" value="1"/>
</dbReference>
<evidence type="ECO:0000256" key="17">
    <source>
        <dbReference type="ARBA" id="ARBA00046856"/>
    </source>
</evidence>
<keyword evidence="12" id="KW-0449">Lipoprotein</keyword>
<evidence type="ECO:0000256" key="7">
    <source>
        <dbReference type="ARBA" id="ARBA00023136"/>
    </source>
</evidence>
<comment type="similarity">
    <text evidence="18">Belongs to the G-protein coupled receptor 1 family. Vasopressin/oxytocin receptor subfamily.</text>
</comment>
<dbReference type="InterPro" id="IPR000276">
    <property type="entry name" value="GPCR_Rhodpsn"/>
</dbReference>
<keyword evidence="10 18" id="KW-0325">Glycoprotein</keyword>
<feature type="transmembrane region" description="Helical" evidence="18">
    <location>
        <begin position="44"/>
        <end position="66"/>
    </location>
</feature>
<sequence>MVDDSWTRENHNYLEMLIATSAARNSSNASLLPERDTELAKVEIAILAAIFAMATFSNLVVLYILIRRRKHNTPMHAFMTNLCIADLVVAFFQVLPQLLWDITDQFLGPDLLCRGVKYFQIVGMFASSYMIVAMTFDRHQAICRPMVTYRKGVARWNIPVIGAWVSALLLSLPQVFIFSKTEIKPGVFQCWAHFLEPWGLRTYVTWVTFMVFVLPTLIIAICQFRIFKEIHDNLYLKSERIIAQVKKQQQQESRKESDESGVSSAMSKTIRMTLVIVLIYTACWAPFFIVQLWSVWDPNSPKEGITFTILMLLASLNSCSNPWIYTAFSSSVSQDLWTLLCCVHTRFRRKSIAEDSCMTGSSSLPKESLY</sequence>
<evidence type="ECO:0000256" key="2">
    <source>
        <dbReference type="ARBA" id="ARBA00014011"/>
    </source>
</evidence>
<evidence type="ECO:0000256" key="13">
    <source>
        <dbReference type="ARBA" id="ARBA00029706"/>
    </source>
</evidence>
<reference evidence="20" key="1">
    <citation type="submission" date="2010-02" db="EMBL/GenBank/DDBJ databases">
        <title>vasotocin type2 receptor.</title>
        <authorList>
            <person name="Konno N."/>
            <person name="Kurosawa M."/>
        </authorList>
    </citation>
    <scope>NUCLEOTIDE SEQUENCE</scope>
    <source>
        <tissue evidence="20">Kidney</tissue>
    </source>
</reference>
<dbReference type="PANTHER" id="PTHR24241:SF20">
    <property type="entry name" value="VASOPRESSIN V2 RECEPTOR"/>
    <property type="match status" value="1"/>
</dbReference>
<dbReference type="FunFam" id="1.20.1070.10:FF:000190">
    <property type="entry name" value="Vasopressin V2 receptor"/>
    <property type="match status" value="1"/>
</dbReference>
<dbReference type="PRINTS" id="PR00237">
    <property type="entry name" value="GPCRRHODOPSN"/>
</dbReference>
<dbReference type="PRINTS" id="PR00898">
    <property type="entry name" value="VASOPRSNV2R"/>
</dbReference>
<comment type="subcellular location">
    <subcellularLocation>
        <location evidence="1 18">Cell membrane</location>
        <topology evidence="1 18">Multi-pass membrane protein</topology>
    </subcellularLocation>
</comment>
<dbReference type="InterPro" id="IPR017452">
    <property type="entry name" value="GPCR_Rhodpsn_7TM"/>
</dbReference>
<keyword evidence="7 18" id="KW-0472">Membrane</keyword>